<organism evidence="2 3">
    <name type="scientific">Sneathiella marina</name>
    <dbReference type="NCBI Taxonomy" id="2950108"/>
    <lineage>
        <taxon>Bacteria</taxon>
        <taxon>Pseudomonadati</taxon>
        <taxon>Pseudomonadota</taxon>
        <taxon>Alphaproteobacteria</taxon>
        <taxon>Sneathiellales</taxon>
        <taxon>Sneathiellaceae</taxon>
        <taxon>Sneathiella</taxon>
    </lineage>
</organism>
<proteinExistence type="predicted"/>
<dbReference type="RefSeq" id="WP_251933253.1">
    <property type="nucleotide sequence ID" value="NZ_CP098747.1"/>
</dbReference>
<dbReference type="PROSITE" id="PS51257">
    <property type="entry name" value="PROKAR_LIPOPROTEIN"/>
    <property type="match status" value="1"/>
</dbReference>
<feature type="domain" description="DUF547" evidence="1">
    <location>
        <begin position="92"/>
        <end position="205"/>
    </location>
</feature>
<evidence type="ECO:0000313" key="2">
    <source>
        <dbReference type="EMBL" id="USG60372.1"/>
    </source>
</evidence>
<dbReference type="Proteomes" id="UP001056291">
    <property type="component" value="Chromosome"/>
</dbReference>
<reference evidence="2" key="1">
    <citation type="submission" date="2022-06" db="EMBL/GenBank/DDBJ databases">
        <title>Sneathiella actinostolidae sp. nov., isolated from a sea anemonein the Western Pacific Ocean.</title>
        <authorList>
            <person name="Wei M.J."/>
        </authorList>
    </citation>
    <scope>NUCLEOTIDE SEQUENCE</scope>
    <source>
        <strain evidence="2">PHK-P5</strain>
    </source>
</reference>
<gene>
    <name evidence="2" type="ORF">NBZ79_14465</name>
</gene>
<dbReference type="EMBL" id="CP098747">
    <property type="protein sequence ID" value="USG60372.1"/>
    <property type="molecule type" value="Genomic_DNA"/>
</dbReference>
<evidence type="ECO:0000259" key="1">
    <source>
        <dbReference type="Pfam" id="PF04784"/>
    </source>
</evidence>
<evidence type="ECO:0000313" key="3">
    <source>
        <dbReference type="Proteomes" id="UP001056291"/>
    </source>
</evidence>
<dbReference type="PANTHER" id="PTHR46361">
    <property type="entry name" value="ELECTRON CARRIER/ PROTEIN DISULFIDE OXIDOREDUCTASE"/>
    <property type="match status" value="1"/>
</dbReference>
<dbReference type="PANTHER" id="PTHR46361:SF3">
    <property type="entry name" value="ELECTRON CARRIER_ PROTEIN DISULFIDE OXIDOREDUCTASE"/>
    <property type="match status" value="1"/>
</dbReference>
<sequence>MRYLVLATLILFLGGCASLERLAIPNSDLLDEEHQVFGVANDVDHEEWGGFLETYTFLDELGVVRVAYSEVTDADHNQLKNYIELLSNADSSKLSKNSQLAYWVNLYNAKTVDIILDHYPVASIRNIKDGIFDLGPWEDKRLIVNGESLSLHDIEHGIVRPVWSAEPRIHYLLNCAATGCPNLGRKAYTAENVEGAMAQAAREYVNNMRGVSVMEDGRIYVSKIYSWYLEDFGGSEASVLRHLREYANADLKKYLQNADGIGGYFYDWSLNEGMDPNKRLTADGLVTGSDMRD</sequence>
<keyword evidence="3" id="KW-1185">Reference proteome</keyword>
<protein>
    <submittedName>
        <fullName evidence="2">DUF547 domain-containing protein</fullName>
    </submittedName>
</protein>
<accession>A0ABY4VZK7</accession>
<dbReference type="Pfam" id="PF04784">
    <property type="entry name" value="DUF547"/>
    <property type="match status" value="1"/>
</dbReference>
<name>A0ABY4VZK7_9PROT</name>
<dbReference type="InterPro" id="IPR006869">
    <property type="entry name" value="DUF547"/>
</dbReference>